<evidence type="ECO:0000256" key="2">
    <source>
        <dbReference type="ARBA" id="ARBA00022737"/>
    </source>
</evidence>
<feature type="compositionally biased region" description="Basic and acidic residues" evidence="8">
    <location>
        <begin position="730"/>
        <end position="745"/>
    </location>
</feature>
<feature type="compositionally biased region" description="Polar residues" evidence="8">
    <location>
        <begin position="746"/>
        <end position="761"/>
    </location>
</feature>
<feature type="domain" description="RING-type" evidence="9">
    <location>
        <begin position="1771"/>
        <end position="1821"/>
    </location>
</feature>
<feature type="domain" description="RING-type" evidence="9">
    <location>
        <begin position="1212"/>
        <end position="1262"/>
    </location>
</feature>
<accession>A0AAN8H4R0</accession>
<feature type="compositionally biased region" description="Polar residues" evidence="8">
    <location>
        <begin position="1554"/>
        <end position="1565"/>
    </location>
</feature>
<feature type="region of interest" description="Disordered" evidence="8">
    <location>
        <begin position="578"/>
        <end position="650"/>
    </location>
</feature>
<keyword evidence="2" id="KW-0677">Repeat</keyword>
<evidence type="ECO:0000313" key="11">
    <source>
        <dbReference type="Proteomes" id="UP001335648"/>
    </source>
</evidence>
<feature type="region of interest" description="Disordered" evidence="8">
    <location>
        <begin position="712"/>
        <end position="844"/>
    </location>
</feature>
<dbReference type="GO" id="GO:1904071">
    <property type="term" value="P:presynaptic active zone assembly"/>
    <property type="evidence" value="ECO:0007669"/>
    <property type="project" value="TreeGrafter"/>
</dbReference>
<dbReference type="Proteomes" id="UP001335648">
    <property type="component" value="Unassembled WGS sequence"/>
</dbReference>
<comment type="caution">
    <text evidence="10">The sequence shown here is derived from an EMBL/GenBank/DDBJ whole genome shotgun (WGS) entry which is preliminary data.</text>
</comment>
<protein>
    <recommendedName>
        <fullName evidence="9">RING-type domain-containing protein</fullName>
    </recommendedName>
</protein>
<keyword evidence="4" id="KW-0862">Zinc</keyword>
<evidence type="ECO:0000256" key="6">
    <source>
        <dbReference type="ARBA" id="ARBA00023273"/>
    </source>
</evidence>
<comment type="subcellular location">
    <subcellularLocation>
        <location evidence="7">Presynaptic active zone</location>
    </subcellularLocation>
</comment>
<feature type="compositionally biased region" description="Polar residues" evidence="8">
    <location>
        <begin position="1850"/>
        <end position="1861"/>
    </location>
</feature>
<feature type="compositionally biased region" description="Basic and acidic residues" evidence="8">
    <location>
        <begin position="874"/>
        <end position="896"/>
    </location>
</feature>
<feature type="compositionally biased region" description="Basic and acidic residues" evidence="8">
    <location>
        <begin position="170"/>
        <end position="187"/>
    </location>
</feature>
<dbReference type="InterPro" id="IPR052098">
    <property type="entry name" value="Presynaptic_Scaffold_Bsn/Pclo"/>
</dbReference>
<feature type="region of interest" description="Disordered" evidence="8">
    <location>
        <begin position="1695"/>
        <end position="1761"/>
    </location>
</feature>
<reference evidence="10 11" key="1">
    <citation type="journal article" date="2023" name="Mol. Biol. Evol.">
        <title>Genomics of Secondarily Temperate Adaptation in the Only Non-Antarctic Icefish.</title>
        <authorList>
            <person name="Rivera-Colon A.G."/>
            <person name="Rayamajhi N."/>
            <person name="Minhas B.F."/>
            <person name="Madrigal G."/>
            <person name="Bilyk K.T."/>
            <person name="Yoon V."/>
            <person name="Hune M."/>
            <person name="Gregory S."/>
            <person name="Cheng C.H.C."/>
            <person name="Catchen J.M."/>
        </authorList>
    </citation>
    <scope>NUCLEOTIDE SEQUENCE [LARGE SCALE GENOMIC DNA]</scope>
    <source>
        <strain evidence="10">JC2023a</strain>
    </source>
</reference>
<dbReference type="InterPro" id="IPR013083">
    <property type="entry name" value="Znf_RING/FYVE/PHD"/>
</dbReference>
<feature type="compositionally biased region" description="Low complexity" evidence="8">
    <location>
        <begin position="1934"/>
        <end position="1954"/>
    </location>
</feature>
<feature type="compositionally biased region" description="Basic and acidic residues" evidence="8">
    <location>
        <begin position="1712"/>
        <end position="1734"/>
    </location>
</feature>
<feature type="compositionally biased region" description="Polar residues" evidence="8">
    <location>
        <begin position="1641"/>
        <end position="1650"/>
    </location>
</feature>
<keyword evidence="6" id="KW-0966">Cell projection</keyword>
<feature type="compositionally biased region" description="Low complexity" evidence="8">
    <location>
        <begin position="1903"/>
        <end position="1920"/>
    </location>
</feature>
<feature type="compositionally biased region" description="Polar residues" evidence="8">
    <location>
        <begin position="157"/>
        <end position="168"/>
    </location>
</feature>
<feature type="domain" description="RING-type" evidence="9">
    <location>
        <begin position="1492"/>
        <end position="1542"/>
    </location>
</feature>
<keyword evidence="11" id="KW-1185">Reference proteome</keyword>
<dbReference type="InterPro" id="IPR011011">
    <property type="entry name" value="Znf_FYVE_PHD"/>
</dbReference>
<feature type="compositionally biased region" description="Basic and acidic residues" evidence="8">
    <location>
        <begin position="595"/>
        <end position="617"/>
    </location>
</feature>
<feature type="domain" description="RING-type" evidence="9">
    <location>
        <begin position="374"/>
        <end position="424"/>
    </location>
</feature>
<dbReference type="PANTHER" id="PTHR14113:SF6">
    <property type="entry name" value="PROTEIN PICCOLO"/>
    <property type="match status" value="1"/>
</dbReference>
<feature type="compositionally biased region" description="Basic and acidic residues" evidence="8">
    <location>
        <begin position="1153"/>
        <end position="1175"/>
    </location>
</feature>
<feature type="domain" description="RING-type" evidence="9">
    <location>
        <begin position="654"/>
        <end position="704"/>
    </location>
</feature>
<evidence type="ECO:0000256" key="5">
    <source>
        <dbReference type="ARBA" id="ARBA00023018"/>
    </source>
</evidence>
<feature type="compositionally biased region" description="Basic and acidic residues" evidence="8">
    <location>
        <begin position="449"/>
        <end position="466"/>
    </location>
</feature>
<evidence type="ECO:0000256" key="8">
    <source>
        <dbReference type="SAM" id="MobiDB-lite"/>
    </source>
</evidence>
<feature type="compositionally biased region" description="Polar residues" evidence="8">
    <location>
        <begin position="1585"/>
        <end position="1597"/>
    </location>
</feature>
<feature type="compositionally biased region" description="Polar residues" evidence="8">
    <location>
        <begin position="223"/>
        <end position="237"/>
    </location>
</feature>
<dbReference type="PANTHER" id="PTHR14113">
    <property type="entry name" value="PICCOLO/BASSOON"/>
    <property type="match status" value="1"/>
</dbReference>
<dbReference type="GO" id="GO:0008270">
    <property type="term" value="F:zinc ion binding"/>
    <property type="evidence" value="ECO:0007669"/>
    <property type="project" value="UniProtKB-KW"/>
</dbReference>
<evidence type="ECO:0000256" key="3">
    <source>
        <dbReference type="ARBA" id="ARBA00022771"/>
    </source>
</evidence>
<dbReference type="GO" id="GO:0098982">
    <property type="term" value="C:GABA-ergic synapse"/>
    <property type="evidence" value="ECO:0007669"/>
    <property type="project" value="TreeGrafter"/>
</dbReference>
<feature type="region of interest" description="Disordered" evidence="8">
    <location>
        <begin position="2236"/>
        <end position="2263"/>
    </location>
</feature>
<evidence type="ECO:0000259" key="9">
    <source>
        <dbReference type="SMART" id="SM00184"/>
    </source>
</evidence>
<evidence type="ECO:0000256" key="7">
    <source>
        <dbReference type="ARBA" id="ARBA00034101"/>
    </source>
</evidence>
<feature type="region of interest" description="Disordered" evidence="8">
    <location>
        <begin position="1416"/>
        <end position="1482"/>
    </location>
</feature>
<dbReference type="GO" id="GO:0098882">
    <property type="term" value="F:structural constituent of presynaptic active zone"/>
    <property type="evidence" value="ECO:0007669"/>
    <property type="project" value="TreeGrafter"/>
</dbReference>
<dbReference type="InterPro" id="IPR001841">
    <property type="entry name" value="Znf_RING"/>
</dbReference>
<feature type="region of interest" description="Disordered" evidence="8">
    <location>
        <begin position="2297"/>
        <end position="2343"/>
    </location>
</feature>
<feature type="compositionally biased region" description="Basic and acidic residues" evidence="8">
    <location>
        <begin position="2132"/>
        <end position="2145"/>
    </location>
</feature>
<proteinExistence type="predicted"/>
<evidence type="ECO:0000256" key="4">
    <source>
        <dbReference type="ARBA" id="ARBA00022833"/>
    </source>
</evidence>
<gene>
    <name evidence="10" type="ORF">CesoFtcFv8_007621</name>
</gene>
<dbReference type="InterPro" id="IPR008899">
    <property type="entry name" value="Znf_piccolo"/>
</dbReference>
<dbReference type="GO" id="GO:0048788">
    <property type="term" value="C:cytoskeleton of presynaptic active zone"/>
    <property type="evidence" value="ECO:0007669"/>
    <property type="project" value="TreeGrafter"/>
</dbReference>
<feature type="compositionally biased region" description="Basic and acidic residues" evidence="8">
    <location>
        <begin position="36"/>
        <end position="58"/>
    </location>
</feature>
<dbReference type="SMART" id="SM00184">
    <property type="entry name" value="RING"/>
    <property type="match status" value="7"/>
</dbReference>
<feature type="compositionally biased region" description="Polar residues" evidence="8">
    <location>
        <begin position="1025"/>
        <end position="1039"/>
    </location>
</feature>
<keyword evidence="5" id="KW-0770">Synapse</keyword>
<organism evidence="10 11">
    <name type="scientific">Champsocephalus esox</name>
    <name type="common">pike icefish</name>
    <dbReference type="NCBI Taxonomy" id="159716"/>
    <lineage>
        <taxon>Eukaryota</taxon>
        <taxon>Metazoa</taxon>
        <taxon>Chordata</taxon>
        <taxon>Craniata</taxon>
        <taxon>Vertebrata</taxon>
        <taxon>Euteleostomi</taxon>
        <taxon>Actinopterygii</taxon>
        <taxon>Neopterygii</taxon>
        <taxon>Teleostei</taxon>
        <taxon>Neoteleostei</taxon>
        <taxon>Acanthomorphata</taxon>
        <taxon>Eupercaria</taxon>
        <taxon>Perciformes</taxon>
        <taxon>Notothenioidei</taxon>
        <taxon>Channichthyidae</taxon>
        <taxon>Champsocephalus</taxon>
    </lineage>
</organism>
<feature type="compositionally biased region" description="Polar residues" evidence="8">
    <location>
        <begin position="1620"/>
        <end position="1634"/>
    </location>
</feature>
<evidence type="ECO:0000256" key="1">
    <source>
        <dbReference type="ARBA" id="ARBA00022723"/>
    </source>
</evidence>
<feature type="region of interest" description="Disordered" evidence="8">
    <location>
        <begin position="2086"/>
        <end position="2175"/>
    </location>
</feature>
<feature type="region of interest" description="Disordered" evidence="8">
    <location>
        <begin position="1550"/>
        <end position="1683"/>
    </location>
</feature>
<feature type="compositionally biased region" description="Polar residues" evidence="8">
    <location>
        <begin position="1061"/>
        <end position="1075"/>
    </location>
</feature>
<feature type="compositionally biased region" description="Polar residues" evidence="8">
    <location>
        <begin position="467"/>
        <end position="476"/>
    </location>
</feature>
<keyword evidence="1" id="KW-0479">Metal-binding</keyword>
<feature type="compositionally biased region" description="Basic and acidic residues" evidence="8">
    <location>
        <begin position="1433"/>
        <end position="1455"/>
    </location>
</feature>
<dbReference type="EMBL" id="JAULUE010002051">
    <property type="protein sequence ID" value="KAK5902363.1"/>
    <property type="molecule type" value="Genomic_DNA"/>
</dbReference>
<dbReference type="Gene3D" id="3.30.40.10">
    <property type="entry name" value="Zinc/RING finger domain, C3HC4 (zinc finger)"/>
    <property type="match status" value="8"/>
</dbReference>
<feature type="region of interest" description="Disordered" evidence="8">
    <location>
        <begin position="299"/>
        <end position="364"/>
    </location>
</feature>
<evidence type="ECO:0000313" key="10">
    <source>
        <dbReference type="EMBL" id="KAK5902363.1"/>
    </source>
</evidence>
<feature type="region of interest" description="Disordered" evidence="8">
    <location>
        <begin position="431"/>
        <end position="566"/>
    </location>
</feature>
<feature type="compositionally biased region" description="Pro residues" evidence="8">
    <location>
        <begin position="1833"/>
        <end position="1843"/>
    </location>
</feature>
<feature type="region of interest" description="Disordered" evidence="8">
    <location>
        <begin position="1831"/>
        <end position="2063"/>
    </location>
</feature>
<dbReference type="GO" id="GO:0035418">
    <property type="term" value="P:protein localization to synapse"/>
    <property type="evidence" value="ECO:0007669"/>
    <property type="project" value="TreeGrafter"/>
</dbReference>
<feature type="compositionally biased region" description="Basic and acidic residues" evidence="8">
    <location>
        <begin position="1567"/>
        <end position="1584"/>
    </location>
</feature>
<feature type="compositionally biased region" description="Basic and acidic residues" evidence="8">
    <location>
        <begin position="315"/>
        <end position="337"/>
    </location>
</feature>
<feature type="domain" description="RING-type" evidence="9">
    <location>
        <begin position="95"/>
        <end position="145"/>
    </location>
</feature>
<feature type="region of interest" description="Disordered" evidence="8">
    <location>
        <begin position="991"/>
        <end position="1123"/>
    </location>
</feature>
<feature type="compositionally biased region" description="Polar residues" evidence="8">
    <location>
        <begin position="503"/>
        <end position="516"/>
    </location>
</feature>
<feature type="region of interest" description="Disordered" evidence="8">
    <location>
        <begin position="858"/>
        <end position="923"/>
    </location>
</feature>
<feature type="compositionally biased region" description="Low complexity" evidence="8">
    <location>
        <begin position="1968"/>
        <end position="1978"/>
    </location>
</feature>
<name>A0AAN8H4R0_9TELE</name>
<keyword evidence="3" id="KW-0863">Zinc-finger</keyword>
<dbReference type="GO" id="GO:0098978">
    <property type="term" value="C:glutamatergic synapse"/>
    <property type="evidence" value="ECO:0007669"/>
    <property type="project" value="TreeGrafter"/>
</dbReference>
<sequence>MFGFGSSIFNSASTLITSAVQDQPNTTPPVSPKMSPAKEIRSPVAQRREQQTKPEQPQETKTPPSVQAKVDKAPSEPPKAAAASQVAVKPGQSTCPLCKVQLNVGSKDPPNYNSCTECNNTVCNQCGFNPLPNETGLKEWLCLTCQTQRAVGATQPKGVSSVKSQIPAQQKKDLISSAEPEKKDVTQRKPSVTPQPTRTEAANKQEDQKQPSPVPSPKRTQEPQKTPGLNKSPAQTRQSERKQSIAAAATRQESGGFFGFGGGKAQAEAAKPAESGTGNMFGFGSSIFSSTSTLITSAVQDQPKTTPPVSPKMSAAKEIRSPAAQRREQQTKSEQPQETKTPPSVQAKVDKAPSEPPKAAAASQVAVKPGQSTCPLCKVQLNVGSKDPPNYNSCTECKNTVCNQCGFNPLPNETGVKEWLCLTCQTQRAVGATQPPGVASVKSQITAKPQEKDILSPAEPEKKDSTQKTLPATPQPATVEAASKPEEKKQPSPVPPQKHPQEPQKTPAPNKSPDQTRQTERKQSISAAATRRESGGFFGFGGGKAQPEAAKPAESGTGNMFGFGSSIFNSASTLITSAVQDQPNTTPPVSPKMSAAKEIRSPAAQRREQQTKSEQPQETKTPPSVQAKVDKAPSEPPKAASASQVAVKPGQSTCPLCKVQLNVGSKDPPNYNSCTECNNTVCNQCGFNPLPNETAVKEWLCLTCQTQRAVGATQPPGANPVNSQIPATPQKKDIISPAERKKDSTQTKPSETAQPATTETANKPKDHKQPSPVPSPKRTQEPQKTPSPNKSPAQTRQSERKQSISAAATRRESGGFFGFGGGKAQAEAAKPAESGTGKMFGFGSSIFSSASTLITSAVQDQPNTTPPVSPKMSAAKEIRSPAAQRREQQTKPEQPQETKTPPSVQAKVDKAPSEPPKAASASQVAVKPGQSTCPLCKVQLNVGSKDPPNYNSCTECNNTVCNQCGFNPLPNETAVKEWLCLTCQTQRAVGATQPQGANPVNSQIPATPQKKDIISPAERKKDSTQTKPSETAQPATTEAANKPKDHKQPSPVPSPKRTQEPQKTPSPNKSPAQTRQSERKQSISAAATRRESGGFFGFGGGKAQAEAAKPAESGTGKMFGFGSSIFNSASTLITSAVQDQPNTTPPVSPKMSAAKEIRSPAAQRREQQTKPEQPQETKTPPSVQAKVDKAPSEPPKAAAASQVAVKPGQSTCPLCKVQLNVGSKDPPNYNSCTECNNTVCNQCGFNPLPNETGVKEWLCLSCQTQRAVGATQPPGVASVKSQITAKPQEKDILSPAVPEKKDSTQKTLPATPQPATVEAASKPEEKKQPSPVPPQKHPQEPQKTPAPNKSPDQTRQTERKQSISAAATRRESGGFFGFGGGKAQPEAAKPAESGTGNMFGFGSSIFSSASTLITSAVQDQPKTTPPVSPKMSAAKEIRSPAAQRREQQTKPEQPQETKTPPSVQAKVDKAPSEPPKAAAASQVAVKPGQSTCPLCKVQLNVGSKDPPNYNSCTECNNTVCNQCGFNPLPNETGMKEWLCLTCQTQRAVGATQPKGVSSVKSQIPAQQKKDLISSAEPEKKDLTQRKPSVTPQPTRTEAANKQEDQKQPSPVPSPKRTQEPQKTPGLNKSPAQTRQSERKQSISAAATRQESGGFFGFGGGKAQAEAAKPAESGTGNMFGFGSSIFSSASTLITSAVQDQPKATPPVSPKMSAAKEIRSPAAQRREQQTKPEQPQETKTPPSVQAKVDKAPSEPPKAAAASQVAVKPGQSTCPLCKVQLNVGSKDPPNYNSCTECNNTVCNQCGFNTLPNVSEEKEWLCLNCQMQRALGASEPPGLPMIKPKPSPSKDVPVTTQKKATPMSTSEEDKHRRAAPTDALVDVSTTKDTEAPDLGVLTKKVSSAAASLPDKTSLSSTTTTDVSPGLQKPSEETSKGHPSTPQQQPPTSDTPTSISKPPLTVPGEGKLPPQQTAAVTSTAISTTPPPILEAVKPFPQQLPQTVTYFAKSAPPPDQLAGKPPQQHPPKAGTSPAKSIPPPVEPAKQASGGFFGFGGPKTQPTAAKSAESVSGKMFGFGSSFLNSASTLITSAVQDEPTMTPPTPRKMSTTAHVSPRITPPASPKTLPAKNTEALPQTLEKKAEKQQQKKDPSTVQTNADKDASEPPKAPTDIQGAPKADSSGCPLCKADLNIGSKDPPNYNTCTECKTIACNQCGFYTISTVTEVKEWLCLNCQMKRALGASEPTGHPVLKPQPSPTKVSIPPGSELKDIPTLVQREKSTASAVVKEEVIQAVPKREVMSTIEAPVPIETPRRDSVQKTQVLSGTEKGQRQEVAGQQPSVGKPPPCTAF</sequence>
<feature type="region of interest" description="Disordered" evidence="8">
    <location>
        <begin position="1269"/>
        <end position="1404"/>
    </location>
</feature>
<feature type="compositionally biased region" description="Basic and acidic residues" evidence="8">
    <location>
        <begin position="1009"/>
        <end position="1024"/>
    </location>
</feature>
<feature type="compositionally biased region" description="Basic and acidic residues" evidence="8">
    <location>
        <begin position="1287"/>
        <end position="1304"/>
    </location>
</feature>
<feature type="domain" description="RING-type" evidence="9">
    <location>
        <begin position="933"/>
        <end position="983"/>
    </location>
</feature>
<feature type="region of interest" description="Disordered" evidence="8">
    <location>
        <begin position="1136"/>
        <end position="1202"/>
    </location>
</feature>
<feature type="compositionally biased region" description="Polar residues" evidence="8">
    <location>
        <begin position="1341"/>
        <end position="1354"/>
    </location>
</feature>
<dbReference type="SUPFAM" id="SSF57903">
    <property type="entry name" value="FYVE/PHD zinc finger"/>
    <property type="match status" value="8"/>
</dbReference>
<feature type="compositionally biased region" description="Polar residues" evidence="8">
    <location>
        <begin position="188"/>
        <end position="200"/>
    </location>
</feature>
<dbReference type="Pfam" id="PF05715">
    <property type="entry name" value="zf-piccolo"/>
    <property type="match status" value="8"/>
</dbReference>
<feature type="compositionally biased region" description="Polar residues" evidence="8">
    <location>
        <begin position="991"/>
        <end position="1006"/>
    </location>
</feature>
<feature type="region of interest" description="Disordered" evidence="8">
    <location>
        <begin position="153"/>
        <end position="248"/>
    </location>
</feature>
<feature type="compositionally biased region" description="Polar residues" evidence="8">
    <location>
        <begin position="1305"/>
        <end position="1314"/>
    </location>
</feature>
<feature type="compositionally biased region" description="Polar residues" evidence="8">
    <location>
        <begin position="782"/>
        <end position="796"/>
    </location>
</feature>
<dbReference type="GO" id="GO:0030424">
    <property type="term" value="C:axon"/>
    <property type="evidence" value="ECO:0007669"/>
    <property type="project" value="TreeGrafter"/>
</dbReference>
<feature type="region of interest" description="Disordered" evidence="8">
    <location>
        <begin position="19"/>
        <end position="85"/>
    </location>
</feature>